<evidence type="ECO:0000259" key="2">
    <source>
        <dbReference type="Pfam" id="PF22178"/>
    </source>
</evidence>
<dbReference type="AlphaFoldDB" id="A0A4Q9JWR1"/>
<proteinExistence type="predicted"/>
<dbReference type="Pfam" id="PF04717">
    <property type="entry name" value="Phage_base_V"/>
    <property type="match status" value="1"/>
</dbReference>
<organism evidence="3 4">
    <name type="scientific">Campylobacter novaezeelandiae</name>
    <dbReference type="NCBI Taxonomy" id="2267891"/>
    <lineage>
        <taxon>Bacteria</taxon>
        <taxon>Pseudomonadati</taxon>
        <taxon>Campylobacterota</taxon>
        <taxon>Epsilonproteobacteria</taxon>
        <taxon>Campylobacterales</taxon>
        <taxon>Campylobacteraceae</taxon>
        <taxon>Campylobacter</taxon>
    </lineage>
</organism>
<dbReference type="OrthoDB" id="5482463at2"/>
<dbReference type="InterPro" id="IPR054030">
    <property type="entry name" value="Gp5_Vgr_C"/>
</dbReference>
<dbReference type="EMBL" id="QPGR01000001">
    <property type="protein sequence ID" value="TBR82386.1"/>
    <property type="molecule type" value="Genomic_DNA"/>
</dbReference>
<sequence>MNSYLSLNIINPSVSFKITKAYIKESLEDLFTCECEGYIEILEENLINDANINFHPNSLIDKEAHFIIKNPYENTTIDFTHKENKIYKGIVSYVNYLGLSNESANNIVDSEIKHLSYKHFFKFTLSSVLARMSFNRANRIYTDLSILEVIKITLDFYQGKFINKEIDFSKLKHSYSKKELIIQYNESDLEFITRLAHNNGIYFYEDDEKIYFCDTFVSSKSQNIQFNSNINNILHEPCIYSFIKERSIFSNQFTYSSTNASNPLSATSLNLNTIDEKFKNLQYYNEHIYESANSFTEDIDLKTPIYLKEKRYKLLNESFKAKSNIYNLSLSDKVNINFNSSYERNLDNKEKKDFIIINLEQYLIDDAILANSINTNDNQKIKDFHFTKSYFNTVTLLPSYIPFVPSFKTKPKAPTQTKGIVIGENNEISNESNLVFTDKYGRVKVRFDAFVNQETIDEKEHLYHHSCFLRVSSPIASSYSGFFRIPRVGDEVLISFLENDIDKPFISGSFYNENNALPLYSYPKFKREIANNALNYLRQIPLIRYEGLPELKIQENKDYDLNYTNNHFLTISNSTLGQENLRSYERNELTFKNEAGKEEIYLLAQKDYKEEIINNHEQVIKNNKTSEVGGLFSEFIILGHMQNIAGFKNVNVGAEYLENTLLSKDTNVGLSNTLNVGVTHKINIGQDYEEYVKNDKKVEVKNNFEKEISNDYIQRVGNNKNETIQGSYTLMTGDSIKIDSSKDTLLLSKEHLQIQAEESLGFRTNKNCSFNADFVNFLANEENIIVAKKKAITQIENGSAIIHTKKEIIIKVDGVEVIIDSKGLRIKGGDLRID</sequence>
<name>A0A4Q9JWR1_9BACT</name>
<dbReference type="Gene3D" id="3.55.50.10">
    <property type="entry name" value="Baseplate protein-like domains"/>
    <property type="match status" value="1"/>
</dbReference>
<dbReference type="SUPFAM" id="SSF69255">
    <property type="entry name" value="gp5 N-terminal domain-like"/>
    <property type="match status" value="1"/>
</dbReference>
<dbReference type="InterPro" id="IPR006533">
    <property type="entry name" value="T6SS_Vgr_RhsGE"/>
</dbReference>
<dbReference type="Gene3D" id="2.40.50.230">
    <property type="entry name" value="Gp5 N-terminal domain"/>
    <property type="match status" value="1"/>
</dbReference>
<dbReference type="InterPro" id="IPR037026">
    <property type="entry name" value="Vgr_OB-fold_dom_sf"/>
</dbReference>
<feature type="domain" description="Gp5/Type VI secretion system Vgr protein OB-fold" evidence="1">
    <location>
        <begin position="438"/>
        <end position="511"/>
    </location>
</feature>
<evidence type="ECO:0000259" key="1">
    <source>
        <dbReference type="Pfam" id="PF04717"/>
    </source>
</evidence>
<reference evidence="3 4" key="1">
    <citation type="submission" date="2018-07" db="EMBL/GenBank/DDBJ databases">
        <title>Campylobacter zealandensis sp. nov., isolated from birds and water in New Zealand.</title>
        <authorList>
            <person name="Wilkinson D.A."/>
            <person name="Biggs P.J."/>
            <person name="French N.P."/>
            <person name="Midwinter A.C."/>
        </authorList>
    </citation>
    <scope>NUCLEOTIDE SEQUENCE [LARGE SCALE GENOMIC DNA]</scope>
    <source>
        <strain evidence="3 4">B423b</strain>
    </source>
</reference>
<dbReference type="RefSeq" id="WP_131163373.1">
    <property type="nucleotide sequence ID" value="NZ_QPGQ01000010.1"/>
</dbReference>
<keyword evidence="4" id="KW-1185">Reference proteome</keyword>
<dbReference type="SUPFAM" id="SSF69349">
    <property type="entry name" value="Phage fibre proteins"/>
    <property type="match status" value="1"/>
</dbReference>
<dbReference type="Gene3D" id="2.30.110.50">
    <property type="match status" value="1"/>
</dbReference>
<comment type="caution">
    <text evidence="3">The sequence shown here is derived from an EMBL/GenBank/DDBJ whole genome shotgun (WGS) entry which is preliminary data.</text>
</comment>
<dbReference type="NCBIfam" id="TIGR01646">
    <property type="entry name" value="vgr_GE"/>
    <property type="match status" value="1"/>
</dbReference>
<dbReference type="Proteomes" id="UP000292583">
    <property type="component" value="Unassembled WGS sequence"/>
</dbReference>
<dbReference type="Pfam" id="PF22178">
    <property type="entry name" value="Gp5_trimer_C"/>
    <property type="match status" value="1"/>
</dbReference>
<protein>
    <submittedName>
        <fullName evidence="3">Type VI secretion system tip protein VgrG</fullName>
    </submittedName>
</protein>
<dbReference type="SUPFAM" id="SSF69279">
    <property type="entry name" value="Phage tail proteins"/>
    <property type="match status" value="1"/>
</dbReference>
<dbReference type="Gene3D" id="4.10.220.110">
    <property type="match status" value="1"/>
</dbReference>
<accession>A0A4Q9JWR1</accession>
<dbReference type="InterPro" id="IPR006531">
    <property type="entry name" value="Gp5/Vgr_OB"/>
</dbReference>
<dbReference type="Pfam" id="PF05954">
    <property type="entry name" value="Phage_GPD"/>
    <property type="match status" value="1"/>
</dbReference>
<evidence type="ECO:0000313" key="4">
    <source>
        <dbReference type="Proteomes" id="UP000292583"/>
    </source>
</evidence>
<feature type="domain" description="Gp5/Type VI secretion system Vgr C-terminal trimerisation" evidence="2">
    <location>
        <begin position="573"/>
        <end position="684"/>
    </location>
</feature>
<evidence type="ECO:0000313" key="3">
    <source>
        <dbReference type="EMBL" id="TBR82386.1"/>
    </source>
</evidence>
<gene>
    <name evidence="3" type="ORF">DU473_00660</name>
</gene>